<dbReference type="PATRIC" id="fig|1434110.4.peg.4627"/>
<feature type="transmembrane region" description="Helical" evidence="3">
    <location>
        <begin position="7"/>
        <end position="28"/>
    </location>
</feature>
<dbReference type="Proteomes" id="UP000033101">
    <property type="component" value="Chromosome"/>
</dbReference>
<keyword evidence="3" id="KW-1133">Transmembrane helix</keyword>
<protein>
    <recommendedName>
        <fullName evidence="6">GTPases-Sulfate adenylate transferase subunit 1</fullName>
    </recommendedName>
</protein>
<organism evidence="4 5">
    <name type="scientific">Methanosarcina horonobensis HB-1 = JCM 15518</name>
    <dbReference type="NCBI Taxonomy" id="1434110"/>
    <lineage>
        <taxon>Archaea</taxon>
        <taxon>Methanobacteriati</taxon>
        <taxon>Methanobacteriota</taxon>
        <taxon>Stenosarchaea group</taxon>
        <taxon>Methanomicrobia</taxon>
        <taxon>Methanosarcinales</taxon>
        <taxon>Methanosarcinaceae</taxon>
        <taxon>Methanosarcina</taxon>
    </lineage>
</organism>
<dbReference type="KEGG" id="mhor:MSHOH_3614"/>
<feature type="coiled-coil region" evidence="1">
    <location>
        <begin position="76"/>
        <end position="103"/>
    </location>
</feature>
<keyword evidence="1" id="KW-0175">Coiled coil</keyword>
<evidence type="ECO:0000313" key="5">
    <source>
        <dbReference type="Proteomes" id="UP000033101"/>
    </source>
</evidence>
<keyword evidence="5" id="KW-1185">Reference proteome</keyword>
<keyword evidence="3" id="KW-0472">Membrane</keyword>
<feature type="region of interest" description="Disordered" evidence="2">
    <location>
        <begin position="320"/>
        <end position="359"/>
    </location>
</feature>
<evidence type="ECO:0000256" key="3">
    <source>
        <dbReference type="SAM" id="Phobius"/>
    </source>
</evidence>
<proteinExistence type="predicted"/>
<sequence length="381" mass="42834">MTISKSGFIYLIEFLLIFCCTIGTAFGINYDDNESVRSGDYLYSEVSNVDYDYYNYFFGMSSQGNTVITRHGELPILETEEQKENWNSTLEELSNKLKDTLASKYMYPHGEVISCGINTKGYFVILFKYGNVDETLMNEVYTSVDNSAKEMGIQNIPVEFGYGTYGNREIILDIEQGIIHEFGGSTNNLSESEMHALEEFMKKKPTIPLYKNIAAYGKIPLLKDQNEIIAWADKLSAIAGSTQDEINPYMERGQVIIYGIELTRLEVGINETLPDEEKNTIVKEIYQIINEEARKQNVNDVPVIFDEGVFVNEIETEDIEASEETNLSASKDENTAELNKSNNSNSESDNGGKSSEISSTPGFSLLGGLTCLYGGWKFRKN</sequence>
<keyword evidence="3" id="KW-0812">Transmembrane</keyword>
<gene>
    <name evidence="4" type="ORF">MSHOH_3614</name>
</gene>
<dbReference type="HOGENOM" id="CLU_724835_0_0_2"/>
<feature type="compositionally biased region" description="Low complexity" evidence="2">
    <location>
        <begin position="339"/>
        <end position="356"/>
    </location>
</feature>
<dbReference type="GeneID" id="24832963"/>
<reference evidence="4 5" key="1">
    <citation type="submission" date="2014-07" db="EMBL/GenBank/DDBJ databases">
        <title>Methanogenic archaea and the global carbon cycle.</title>
        <authorList>
            <person name="Henriksen J.R."/>
            <person name="Luke J."/>
            <person name="Reinhart S."/>
            <person name="Benedict M.N."/>
            <person name="Youngblut N.D."/>
            <person name="Metcalf M.E."/>
            <person name="Whitaker R.J."/>
            <person name="Metcalf W.W."/>
        </authorList>
    </citation>
    <scope>NUCLEOTIDE SEQUENCE [LARGE SCALE GENOMIC DNA]</scope>
    <source>
        <strain evidence="4 5">HB-1</strain>
    </source>
</reference>
<dbReference type="EMBL" id="CP009516">
    <property type="protein sequence ID" value="AKB80097.1"/>
    <property type="molecule type" value="Genomic_DNA"/>
</dbReference>
<evidence type="ECO:0000256" key="2">
    <source>
        <dbReference type="SAM" id="MobiDB-lite"/>
    </source>
</evidence>
<evidence type="ECO:0008006" key="6">
    <source>
        <dbReference type="Google" id="ProtNLM"/>
    </source>
</evidence>
<evidence type="ECO:0000256" key="1">
    <source>
        <dbReference type="SAM" id="Coils"/>
    </source>
</evidence>
<name>A0A0E3SHZ2_9EURY</name>
<accession>A0A0E3SHZ2</accession>
<dbReference type="AlphaFoldDB" id="A0A0E3SHZ2"/>
<evidence type="ECO:0000313" key="4">
    <source>
        <dbReference type="EMBL" id="AKB80097.1"/>
    </source>
</evidence>
<dbReference type="RefSeq" id="WP_239451067.1">
    <property type="nucleotide sequence ID" value="NZ_CP009516.1"/>
</dbReference>